<feature type="compositionally biased region" description="Pro residues" evidence="1">
    <location>
        <begin position="58"/>
        <end position="71"/>
    </location>
</feature>
<reference evidence="2" key="1">
    <citation type="journal article" date="2019" name="Sci. Rep.">
        <title>Draft genome of Tanacetum cinerariifolium, the natural source of mosquito coil.</title>
        <authorList>
            <person name="Yamashiro T."/>
            <person name="Shiraishi A."/>
            <person name="Satake H."/>
            <person name="Nakayama K."/>
        </authorList>
    </citation>
    <scope>NUCLEOTIDE SEQUENCE</scope>
</reference>
<proteinExistence type="predicted"/>
<evidence type="ECO:0000256" key="1">
    <source>
        <dbReference type="SAM" id="MobiDB-lite"/>
    </source>
</evidence>
<accession>A0A699JD04</accession>
<name>A0A699JD04_TANCI</name>
<feature type="region of interest" description="Disordered" evidence="1">
    <location>
        <begin position="53"/>
        <end position="90"/>
    </location>
</feature>
<protein>
    <submittedName>
        <fullName evidence="2">Uncharacterized protein</fullName>
    </submittedName>
</protein>
<organism evidence="2">
    <name type="scientific">Tanacetum cinerariifolium</name>
    <name type="common">Dalmatian daisy</name>
    <name type="synonym">Chrysanthemum cinerariifolium</name>
    <dbReference type="NCBI Taxonomy" id="118510"/>
    <lineage>
        <taxon>Eukaryota</taxon>
        <taxon>Viridiplantae</taxon>
        <taxon>Streptophyta</taxon>
        <taxon>Embryophyta</taxon>
        <taxon>Tracheophyta</taxon>
        <taxon>Spermatophyta</taxon>
        <taxon>Magnoliopsida</taxon>
        <taxon>eudicotyledons</taxon>
        <taxon>Gunneridae</taxon>
        <taxon>Pentapetalae</taxon>
        <taxon>asterids</taxon>
        <taxon>campanulids</taxon>
        <taxon>Asterales</taxon>
        <taxon>Asteraceae</taxon>
        <taxon>Asteroideae</taxon>
        <taxon>Anthemideae</taxon>
        <taxon>Anthemidinae</taxon>
        <taxon>Tanacetum</taxon>
    </lineage>
</organism>
<sequence length="133" mass="13992">MSLATTHPSPSLSRAATQPAHHYTNQHHPLPPLFTADTIITSLASYRRNTTTTLAAALPPPSPPTTIPSPQPRAATLTSVSPPSQPPRHPAATTITTIMGCLFDGVVRLLFTVARGCLVGGFSSNKGCLFRGQ</sequence>
<comment type="caution">
    <text evidence="2">The sequence shown here is derived from an EMBL/GenBank/DDBJ whole genome shotgun (WGS) entry which is preliminary data.</text>
</comment>
<feature type="compositionally biased region" description="Polar residues" evidence="1">
    <location>
        <begin position="1"/>
        <end position="16"/>
    </location>
</feature>
<dbReference type="AlphaFoldDB" id="A0A699JD04"/>
<evidence type="ECO:0000313" key="2">
    <source>
        <dbReference type="EMBL" id="GFA29056.1"/>
    </source>
</evidence>
<feature type="region of interest" description="Disordered" evidence="1">
    <location>
        <begin position="1"/>
        <end position="29"/>
    </location>
</feature>
<dbReference type="EMBL" id="BKCJ010399129">
    <property type="protein sequence ID" value="GFA29056.1"/>
    <property type="molecule type" value="Genomic_DNA"/>
</dbReference>
<gene>
    <name evidence="2" type="ORF">Tci_601028</name>
</gene>